<dbReference type="PANTHER" id="PTHR47074">
    <property type="entry name" value="BNAC02G40300D PROTEIN"/>
    <property type="match status" value="1"/>
</dbReference>
<organism evidence="1 2">
    <name type="scientific">Carpinus fangiana</name>
    <dbReference type="NCBI Taxonomy" id="176857"/>
    <lineage>
        <taxon>Eukaryota</taxon>
        <taxon>Viridiplantae</taxon>
        <taxon>Streptophyta</taxon>
        <taxon>Embryophyta</taxon>
        <taxon>Tracheophyta</taxon>
        <taxon>Spermatophyta</taxon>
        <taxon>Magnoliopsida</taxon>
        <taxon>eudicotyledons</taxon>
        <taxon>Gunneridae</taxon>
        <taxon>Pentapetalae</taxon>
        <taxon>rosids</taxon>
        <taxon>fabids</taxon>
        <taxon>Fagales</taxon>
        <taxon>Betulaceae</taxon>
        <taxon>Carpinus</taxon>
    </lineage>
</organism>
<gene>
    <name evidence="1" type="ORF">FH972_001086</name>
</gene>
<dbReference type="EMBL" id="CM017321">
    <property type="protein sequence ID" value="KAE7996355.1"/>
    <property type="molecule type" value="Genomic_DNA"/>
</dbReference>
<evidence type="ECO:0000313" key="1">
    <source>
        <dbReference type="EMBL" id="KAE7996355.1"/>
    </source>
</evidence>
<evidence type="ECO:0008006" key="3">
    <source>
        <dbReference type="Google" id="ProtNLM"/>
    </source>
</evidence>
<dbReference type="InterPro" id="IPR052929">
    <property type="entry name" value="RNase_H-like_EbsB-rel"/>
</dbReference>
<dbReference type="AlphaFoldDB" id="A0A5N6QB01"/>
<dbReference type="Proteomes" id="UP000327013">
    <property type="component" value="Chromosome 1"/>
</dbReference>
<evidence type="ECO:0000313" key="2">
    <source>
        <dbReference type="Proteomes" id="UP000327013"/>
    </source>
</evidence>
<dbReference type="PANTHER" id="PTHR47074:SF11">
    <property type="entry name" value="REVERSE TRANSCRIPTASE-LIKE PROTEIN"/>
    <property type="match status" value="1"/>
</dbReference>
<protein>
    <recommendedName>
        <fullName evidence="3">RNase H type-1 domain-containing protein</fullName>
    </recommendedName>
</protein>
<reference evidence="1 2" key="1">
    <citation type="submission" date="2019-06" db="EMBL/GenBank/DDBJ databases">
        <title>A chromosomal-level reference genome of Carpinus fangiana (Coryloideae, Betulaceae).</title>
        <authorList>
            <person name="Yang X."/>
            <person name="Wang Z."/>
            <person name="Zhang L."/>
            <person name="Hao G."/>
            <person name="Liu J."/>
            <person name="Yang Y."/>
        </authorList>
    </citation>
    <scope>NUCLEOTIDE SEQUENCE [LARGE SCALE GENOMIC DNA]</scope>
    <source>
        <strain evidence="1">Cfa_2016G</strain>
        <tissue evidence="1">Leaf</tissue>
    </source>
</reference>
<keyword evidence="2" id="KW-1185">Reference proteome</keyword>
<dbReference type="OrthoDB" id="1748554at2759"/>
<name>A0A5N6QB01_9ROSI</name>
<proteinExistence type="predicted"/>
<accession>A0A5N6QB01</accession>
<sequence>MVTSSTMAWAAWPSSMLSSADMCHFARIVWSSSSWPINTEAFNNQPITEWTVTILNPNKVLNVPRVGSGKFQPHAAITLDHIWFVRNQLVHNEVQPLIPQFIQKISSTIRAHTLAWEDATSHSLWSLPLLGSFKANFDVAVRADLAVVTVVISEHADDIIYAATKRIFTQDAAVGEALAALLATHAASLYGVYNLILEGDAINIILTIQNPTNFDVAVRADLAVVTVVISEHADDIIYAATKRIFTQDAAVGEALAALLATHAASLYGVYNLILEGDAINIILTNQNPSLFMD</sequence>